<dbReference type="GO" id="GO:0012505">
    <property type="term" value="C:endomembrane system"/>
    <property type="evidence" value="ECO:0007669"/>
    <property type="project" value="UniProtKB-SubCell"/>
</dbReference>
<feature type="domain" description="Major intrinsically disordered Notch2-binding receptor 1-like C-terminal" evidence="7">
    <location>
        <begin position="20"/>
        <end position="81"/>
    </location>
</feature>
<evidence type="ECO:0000313" key="9">
    <source>
        <dbReference type="Proteomes" id="UP001152622"/>
    </source>
</evidence>
<dbReference type="PANTHER" id="PTHR31530">
    <property type="entry name" value="MAJOR INTRINSICALLY DISORDERED NOTCH2-BINDING RECEPTOR 1 MINAR1 FAMILY MEMBER"/>
    <property type="match status" value="1"/>
</dbReference>
<keyword evidence="3 6" id="KW-1133">Transmembrane helix</keyword>
<evidence type="ECO:0000256" key="1">
    <source>
        <dbReference type="ARBA" id="ARBA00006410"/>
    </source>
</evidence>
<dbReference type="InterPro" id="IPR039706">
    <property type="entry name" value="MINAR1-like"/>
</dbReference>
<gene>
    <name evidence="8" type="ORF">SKAU_G00355050</name>
</gene>
<dbReference type="InterPro" id="IPR009626">
    <property type="entry name" value="MINAR1-like_C"/>
</dbReference>
<comment type="similarity">
    <text evidence="1">Belongs to the MINAR family.</text>
</comment>
<comment type="caution">
    <text evidence="8">The sequence shown here is derived from an EMBL/GenBank/DDBJ whole genome shotgun (WGS) entry which is preliminary data.</text>
</comment>
<organism evidence="8 9">
    <name type="scientific">Synaphobranchus kaupii</name>
    <name type="common">Kaup's arrowtooth eel</name>
    <dbReference type="NCBI Taxonomy" id="118154"/>
    <lineage>
        <taxon>Eukaryota</taxon>
        <taxon>Metazoa</taxon>
        <taxon>Chordata</taxon>
        <taxon>Craniata</taxon>
        <taxon>Vertebrata</taxon>
        <taxon>Euteleostomi</taxon>
        <taxon>Actinopterygii</taxon>
        <taxon>Neopterygii</taxon>
        <taxon>Teleostei</taxon>
        <taxon>Anguilliformes</taxon>
        <taxon>Synaphobranchidae</taxon>
        <taxon>Synaphobranchus</taxon>
    </lineage>
</organism>
<sequence>MPLAGKVSSPTAVNLSSRFCSAEDPRDLSFWLEDPYTPGYDSLLKKTEAEHKRNKICKMVTLVVLSLCVLIVIITVPIVVIRNRG</sequence>
<dbReference type="AlphaFoldDB" id="A0A9Q1EH45"/>
<evidence type="ECO:0000256" key="2">
    <source>
        <dbReference type="ARBA" id="ARBA00022692"/>
    </source>
</evidence>
<accession>A0A9Q1EH45</accession>
<dbReference type="OrthoDB" id="8920945at2759"/>
<evidence type="ECO:0000256" key="3">
    <source>
        <dbReference type="ARBA" id="ARBA00022989"/>
    </source>
</evidence>
<dbReference type="EMBL" id="JAINUF010000017">
    <property type="protein sequence ID" value="KAJ8338719.1"/>
    <property type="molecule type" value="Genomic_DNA"/>
</dbReference>
<dbReference type="Pfam" id="PF06789">
    <property type="entry name" value="MINAR1_C"/>
    <property type="match status" value="1"/>
</dbReference>
<keyword evidence="2 6" id="KW-0812">Transmembrane</keyword>
<comment type="subcellular location">
    <subcellularLocation>
        <location evidence="5">Endomembrane system</location>
        <topology evidence="5">Single-pass membrane protein</topology>
    </subcellularLocation>
</comment>
<dbReference type="PANTHER" id="PTHR31530:SF4">
    <property type="entry name" value="MAJOR INTRINSICALLY DISORDERED NOTCH2-BINDING RECEPTOR 1-LIKE"/>
    <property type="match status" value="1"/>
</dbReference>
<evidence type="ECO:0000256" key="4">
    <source>
        <dbReference type="ARBA" id="ARBA00023136"/>
    </source>
</evidence>
<evidence type="ECO:0000313" key="8">
    <source>
        <dbReference type="EMBL" id="KAJ8338719.1"/>
    </source>
</evidence>
<protein>
    <recommendedName>
        <fullName evidence="7">Major intrinsically disordered Notch2-binding receptor 1-like C-terminal domain-containing protein</fullName>
    </recommendedName>
</protein>
<evidence type="ECO:0000256" key="5">
    <source>
        <dbReference type="ARBA" id="ARBA00037847"/>
    </source>
</evidence>
<keyword evidence="4 6" id="KW-0472">Membrane</keyword>
<proteinExistence type="inferred from homology"/>
<name>A0A9Q1EH45_SYNKA</name>
<evidence type="ECO:0000256" key="6">
    <source>
        <dbReference type="SAM" id="Phobius"/>
    </source>
</evidence>
<feature type="transmembrane region" description="Helical" evidence="6">
    <location>
        <begin position="60"/>
        <end position="81"/>
    </location>
</feature>
<dbReference type="Proteomes" id="UP001152622">
    <property type="component" value="Chromosome 17"/>
</dbReference>
<evidence type="ECO:0000259" key="7">
    <source>
        <dbReference type="Pfam" id="PF06789"/>
    </source>
</evidence>
<reference evidence="8" key="1">
    <citation type="journal article" date="2023" name="Science">
        <title>Genome structures resolve the early diversification of teleost fishes.</title>
        <authorList>
            <person name="Parey E."/>
            <person name="Louis A."/>
            <person name="Montfort J."/>
            <person name="Bouchez O."/>
            <person name="Roques C."/>
            <person name="Iampietro C."/>
            <person name="Lluch J."/>
            <person name="Castinel A."/>
            <person name="Donnadieu C."/>
            <person name="Desvignes T."/>
            <person name="Floi Bucao C."/>
            <person name="Jouanno E."/>
            <person name="Wen M."/>
            <person name="Mejri S."/>
            <person name="Dirks R."/>
            <person name="Jansen H."/>
            <person name="Henkel C."/>
            <person name="Chen W.J."/>
            <person name="Zahm M."/>
            <person name="Cabau C."/>
            <person name="Klopp C."/>
            <person name="Thompson A.W."/>
            <person name="Robinson-Rechavi M."/>
            <person name="Braasch I."/>
            <person name="Lecointre G."/>
            <person name="Bobe J."/>
            <person name="Postlethwait J.H."/>
            <person name="Berthelot C."/>
            <person name="Roest Crollius H."/>
            <person name="Guiguen Y."/>
        </authorList>
    </citation>
    <scope>NUCLEOTIDE SEQUENCE</scope>
    <source>
        <strain evidence="8">WJC10195</strain>
    </source>
</reference>
<keyword evidence="9" id="KW-1185">Reference proteome</keyword>